<evidence type="ECO:0000313" key="3">
    <source>
        <dbReference type="Proteomes" id="UP000238823"/>
    </source>
</evidence>
<evidence type="ECO:0000259" key="1">
    <source>
        <dbReference type="Pfam" id="PF18723"/>
    </source>
</evidence>
<accession>A0A2S9YAI6</accession>
<sequence>MPQNRKPRTPLVVAKRTPPKPSDLYPVFWRFAAERHDVYLKRVAGVRPPWTEDAVLREYKFTNVYRASDRVSQYFIRMIYSEPQQDTNTVFLRTLLFKIFNKIETWKQIVGQLGQPIASSFDFGACARLLDTLRARGHSIYSGAYIMPSGGGNTPSKHRMHLELLKQTLAEGLPSRLEKAATLEDAYKLMLAVPTFGPFLAFQYAIDLNYTELLSHSEGDYVVAGPGALDGLSKIFEHLGDYTPAEAIHWLAKTQEEEFAKYGLHFHGLWGRPLQPVDVQNVFCEVSKYTRASHPDVMGKSGRTRIKQKFKSHGPLPSPFFPPKWGLNQTVEDDLADERQSTVAKCAREQISLPL</sequence>
<organism evidence="2 3">
    <name type="scientific">Enhygromyxa salina</name>
    <dbReference type="NCBI Taxonomy" id="215803"/>
    <lineage>
        <taxon>Bacteria</taxon>
        <taxon>Pseudomonadati</taxon>
        <taxon>Myxococcota</taxon>
        <taxon>Polyangia</taxon>
        <taxon>Nannocystales</taxon>
        <taxon>Nannocystaceae</taxon>
        <taxon>Enhygromyxa</taxon>
    </lineage>
</organism>
<evidence type="ECO:0000313" key="2">
    <source>
        <dbReference type="EMBL" id="PRQ02031.1"/>
    </source>
</evidence>
<dbReference type="Proteomes" id="UP000238823">
    <property type="component" value="Unassembled WGS sequence"/>
</dbReference>
<protein>
    <recommendedName>
        <fullName evidence="1">5-hmdU DNA kinase helical domain-containing protein</fullName>
    </recommendedName>
</protein>
<name>A0A2S9YAI6_9BACT</name>
<dbReference type="EMBL" id="PVNL01000114">
    <property type="protein sequence ID" value="PRQ02031.1"/>
    <property type="molecule type" value="Genomic_DNA"/>
</dbReference>
<dbReference type="Pfam" id="PF18723">
    <property type="entry name" value="HMUDK_hel"/>
    <property type="match status" value="1"/>
</dbReference>
<dbReference type="InterPro" id="IPR040684">
    <property type="entry name" value="HMUDK_hel"/>
</dbReference>
<feature type="domain" description="5-hmdU DNA kinase helical" evidence="1">
    <location>
        <begin position="24"/>
        <end position="298"/>
    </location>
</feature>
<proteinExistence type="predicted"/>
<gene>
    <name evidence="2" type="ORF">ENSA7_56040</name>
</gene>
<comment type="caution">
    <text evidence="2">The sequence shown here is derived from an EMBL/GenBank/DDBJ whole genome shotgun (WGS) entry which is preliminary data.</text>
</comment>
<dbReference type="AlphaFoldDB" id="A0A2S9YAI6"/>
<reference evidence="2 3" key="1">
    <citation type="submission" date="2018-03" db="EMBL/GenBank/DDBJ databases">
        <title>Draft Genome Sequences of the Obligatory Marine Myxobacteria Enhygromyxa salina SWB007.</title>
        <authorList>
            <person name="Poehlein A."/>
            <person name="Moghaddam J.A."/>
            <person name="Harms H."/>
            <person name="Alanjari M."/>
            <person name="Koenig G.M."/>
            <person name="Daniel R."/>
            <person name="Schaeberle T.F."/>
        </authorList>
    </citation>
    <scope>NUCLEOTIDE SEQUENCE [LARGE SCALE GENOMIC DNA]</scope>
    <source>
        <strain evidence="2 3">SWB007</strain>
    </source>
</reference>
<dbReference type="RefSeq" id="WP_181234199.1">
    <property type="nucleotide sequence ID" value="NZ_PVNL01000114.1"/>
</dbReference>